<evidence type="ECO:0000313" key="2">
    <source>
        <dbReference type="Proteomes" id="UP000782843"/>
    </source>
</evidence>
<dbReference type="AlphaFoldDB" id="A0A955L411"/>
<gene>
    <name evidence="1" type="ORF">KC660_03365</name>
</gene>
<name>A0A955L411_9BACT</name>
<comment type="caution">
    <text evidence="1">The sequence shown here is derived from an EMBL/GenBank/DDBJ whole genome shotgun (WGS) entry which is preliminary data.</text>
</comment>
<reference evidence="1" key="2">
    <citation type="journal article" date="2021" name="Microbiome">
        <title>Successional dynamics and alternative stable states in a saline activated sludge microbial community over 9 years.</title>
        <authorList>
            <person name="Wang Y."/>
            <person name="Ye J."/>
            <person name="Ju F."/>
            <person name="Liu L."/>
            <person name="Boyd J.A."/>
            <person name="Deng Y."/>
            <person name="Parks D.H."/>
            <person name="Jiang X."/>
            <person name="Yin X."/>
            <person name="Woodcroft B.J."/>
            <person name="Tyson G.W."/>
            <person name="Hugenholtz P."/>
            <person name="Polz M.F."/>
            <person name="Zhang T."/>
        </authorList>
    </citation>
    <scope>NUCLEOTIDE SEQUENCE</scope>
    <source>
        <strain evidence="1">HKST-UBA10</strain>
    </source>
</reference>
<reference evidence="1" key="1">
    <citation type="submission" date="2020-04" db="EMBL/GenBank/DDBJ databases">
        <authorList>
            <person name="Zhang T."/>
        </authorList>
    </citation>
    <scope>NUCLEOTIDE SEQUENCE</scope>
    <source>
        <strain evidence="1">HKST-UBA10</strain>
    </source>
</reference>
<evidence type="ECO:0000313" key="1">
    <source>
        <dbReference type="EMBL" id="MCA9382418.1"/>
    </source>
</evidence>
<dbReference type="Proteomes" id="UP000782843">
    <property type="component" value="Unassembled WGS sequence"/>
</dbReference>
<dbReference type="EMBL" id="JAGQLG010000128">
    <property type="protein sequence ID" value="MCA9382418.1"/>
    <property type="molecule type" value="Genomic_DNA"/>
</dbReference>
<feature type="non-terminal residue" evidence="1">
    <location>
        <position position="1"/>
    </location>
</feature>
<sequence>AGITDLNDSHLYNVVHTVNPAFMNELEMPYLYTLTFGLLPEVRDYRFFASGGITQMMIYIMESLNGERPLVFGGDIAYQYPNIEQGRGGNGGLQFVSRGLGVTSQASQKIVLHHNCMLI</sequence>
<protein>
    <submittedName>
        <fullName evidence="1">Uncharacterized protein</fullName>
    </submittedName>
</protein>
<organism evidence="1 2">
    <name type="scientific">Candidatus Dojkabacteria bacterium</name>
    <dbReference type="NCBI Taxonomy" id="2099670"/>
    <lineage>
        <taxon>Bacteria</taxon>
        <taxon>Candidatus Dojkabacteria</taxon>
    </lineage>
</organism>
<accession>A0A955L411</accession>
<proteinExistence type="predicted"/>